<keyword evidence="3" id="KW-0106">Calcium</keyword>
<dbReference type="PANTHER" id="PTHR11915">
    <property type="entry name" value="SPECTRIN/FILAMIN RELATED CYTOSKELETAL PROTEIN"/>
    <property type="match status" value="1"/>
</dbReference>
<keyword evidence="1" id="KW-0479">Metal-binding</keyword>
<dbReference type="SMART" id="SM00150">
    <property type="entry name" value="SPEC"/>
    <property type="match status" value="3"/>
</dbReference>
<dbReference type="PROSITE" id="PS00018">
    <property type="entry name" value="EF_HAND_1"/>
    <property type="match status" value="1"/>
</dbReference>
<sequence>MEYSHRIDLVESWISLRELEIQSSDIGDGNVISYIESLIRKHDTLENTLQVFQHDGIDPLTHDKIILNNHGRFHVAKVHLKLEDIDKRWNFLRKNTEDRKSRLLRSLELSIKIDNLFLSFAKKASAFYSWFESAEEDLMETVVCSSIEETNQLRNHDIHFIGTLSWAQAELKQLLALDRQIQSFTTLPNPYTWYTHDSLQESWNSLQSIIQKRQSALDKECMRQERNDKLKRSFADKANLFHLWLFNTRRSMVENTGQLHEQLELLQLKFENISEKQNELSVLERLSCELQDEMILDNPYTQHTSVGLSQQWDQLSQLGRRMIYNLQQQILSKNMTGVSEEDMKDFQTLFNVYDEDRSGKLEEKEFKSCLISLGYSLQFLEKEQKDSEYENILDQVDPKRLGNITLEDFMSFHISRRTEKVKSREELEDAFRAITTDEKSTFITKDELNRALGTELQEFCLQYMNKHTSSSSACLDYITFTRSLFMS</sequence>
<evidence type="ECO:0000256" key="4">
    <source>
        <dbReference type="ARBA" id="ARBA00023203"/>
    </source>
</evidence>
<dbReference type="InterPro" id="IPR018159">
    <property type="entry name" value="Spectrin/alpha-actinin"/>
</dbReference>
<dbReference type="SUPFAM" id="SSF46966">
    <property type="entry name" value="Spectrin repeat"/>
    <property type="match status" value="3"/>
</dbReference>
<dbReference type="InterPro" id="IPR018247">
    <property type="entry name" value="EF_Hand_1_Ca_BS"/>
</dbReference>
<name>A0AAV7KKN6_9METZ</name>
<evidence type="ECO:0000256" key="3">
    <source>
        <dbReference type="ARBA" id="ARBA00022837"/>
    </source>
</evidence>
<evidence type="ECO:0000256" key="1">
    <source>
        <dbReference type="ARBA" id="ARBA00022723"/>
    </source>
</evidence>
<keyword evidence="2" id="KW-0677">Repeat</keyword>
<evidence type="ECO:0000313" key="6">
    <source>
        <dbReference type="EMBL" id="KAI6661821.1"/>
    </source>
</evidence>
<dbReference type="SUPFAM" id="SSF47473">
    <property type="entry name" value="EF-hand"/>
    <property type="match status" value="1"/>
</dbReference>
<evidence type="ECO:0000313" key="7">
    <source>
        <dbReference type="Proteomes" id="UP001165289"/>
    </source>
</evidence>
<dbReference type="InterPro" id="IPR002017">
    <property type="entry name" value="Spectrin_repeat"/>
</dbReference>
<dbReference type="InterPro" id="IPR011992">
    <property type="entry name" value="EF-hand-dom_pair"/>
</dbReference>
<keyword evidence="4" id="KW-0009">Actin-binding</keyword>
<dbReference type="InterPro" id="IPR014837">
    <property type="entry name" value="EF-hand_Ca_insen"/>
</dbReference>
<dbReference type="Pfam" id="PF13405">
    <property type="entry name" value="EF-hand_6"/>
    <property type="match status" value="1"/>
</dbReference>
<reference evidence="6 7" key="1">
    <citation type="journal article" date="2023" name="BMC Biol.">
        <title>The compact genome of the sponge Oopsacas minuta (Hexactinellida) is lacking key metazoan core genes.</title>
        <authorList>
            <person name="Santini S."/>
            <person name="Schenkelaars Q."/>
            <person name="Jourda C."/>
            <person name="Duchesne M."/>
            <person name="Belahbib H."/>
            <person name="Rocher C."/>
            <person name="Selva M."/>
            <person name="Riesgo A."/>
            <person name="Vervoort M."/>
            <person name="Leys S.P."/>
            <person name="Kodjabachian L."/>
            <person name="Le Bivic A."/>
            <person name="Borchiellini C."/>
            <person name="Claverie J.M."/>
            <person name="Renard E."/>
        </authorList>
    </citation>
    <scope>NUCLEOTIDE SEQUENCE [LARGE SCALE GENOMIC DNA]</scope>
    <source>
        <strain evidence="6">SPO-2</strain>
    </source>
</reference>
<organism evidence="6 7">
    <name type="scientific">Oopsacas minuta</name>
    <dbReference type="NCBI Taxonomy" id="111878"/>
    <lineage>
        <taxon>Eukaryota</taxon>
        <taxon>Metazoa</taxon>
        <taxon>Porifera</taxon>
        <taxon>Hexactinellida</taxon>
        <taxon>Hexasterophora</taxon>
        <taxon>Lyssacinosida</taxon>
        <taxon>Leucopsacidae</taxon>
        <taxon>Oopsacas</taxon>
    </lineage>
</organism>
<dbReference type="Pfam" id="PF00435">
    <property type="entry name" value="Spectrin"/>
    <property type="match status" value="2"/>
</dbReference>
<dbReference type="PROSITE" id="PS50222">
    <property type="entry name" value="EF_HAND_2"/>
    <property type="match status" value="1"/>
</dbReference>
<proteinExistence type="predicted"/>
<dbReference type="InterPro" id="IPR002048">
    <property type="entry name" value="EF_hand_dom"/>
</dbReference>
<dbReference type="CDD" id="cd00176">
    <property type="entry name" value="SPEC"/>
    <property type="match status" value="1"/>
</dbReference>
<evidence type="ECO:0000259" key="5">
    <source>
        <dbReference type="PROSITE" id="PS50222"/>
    </source>
</evidence>
<dbReference type="Gene3D" id="1.20.58.60">
    <property type="match status" value="3"/>
</dbReference>
<dbReference type="AlphaFoldDB" id="A0AAV7KKN6"/>
<protein>
    <submittedName>
        <fullName evidence="6">Spectrin alpha chain, brain</fullName>
    </submittedName>
</protein>
<dbReference type="GO" id="GO:0003779">
    <property type="term" value="F:actin binding"/>
    <property type="evidence" value="ECO:0007669"/>
    <property type="project" value="UniProtKB-KW"/>
</dbReference>
<dbReference type="SMART" id="SM01184">
    <property type="entry name" value="efhand_Ca_insen"/>
    <property type="match status" value="1"/>
</dbReference>
<evidence type="ECO:0000256" key="2">
    <source>
        <dbReference type="ARBA" id="ARBA00022737"/>
    </source>
</evidence>
<dbReference type="SMART" id="SM00054">
    <property type="entry name" value="EFh"/>
    <property type="match status" value="2"/>
</dbReference>
<feature type="domain" description="EF-hand" evidence="5">
    <location>
        <begin position="341"/>
        <end position="376"/>
    </location>
</feature>
<dbReference type="EMBL" id="JAKMXF010000005">
    <property type="protein sequence ID" value="KAI6661821.1"/>
    <property type="molecule type" value="Genomic_DNA"/>
</dbReference>
<accession>A0AAV7KKN6</accession>
<dbReference type="Gene3D" id="1.10.238.10">
    <property type="entry name" value="EF-hand"/>
    <property type="match status" value="2"/>
</dbReference>
<gene>
    <name evidence="6" type="ORF">LOD99_9773</name>
</gene>
<keyword evidence="7" id="KW-1185">Reference proteome</keyword>
<dbReference type="GO" id="GO:0005509">
    <property type="term" value="F:calcium ion binding"/>
    <property type="evidence" value="ECO:0007669"/>
    <property type="project" value="InterPro"/>
</dbReference>
<comment type="caution">
    <text evidence="6">The sequence shown here is derived from an EMBL/GenBank/DDBJ whole genome shotgun (WGS) entry which is preliminary data.</text>
</comment>
<dbReference type="Pfam" id="PF08726">
    <property type="entry name" value="EFhand_Ca_insen"/>
    <property type="match status" value="1"/>
</dbReference>
<dbReference type="Proteomes" id="UP001165289">
    <property type="component" value="Unassembled WGS sequence"/>
</dbReference>